<dbReference type="EMBL" id="GBRH01200279">
    <property type="protein sequence ID" value="JAD97616.1"/>
    <property type="molecule type" value="Transcribed_RNA"/>
</dbReference>
<name>A0A0A9EC73_ARUDO</name>
<sequence length="28" mass="3248">MTHYYTTSEKKSSKPLLNHTYATFLLAT</sequence>
<evidence type="ECO:0000313" key="1">
    <source>
        <dbReference type="EMBL" id="JAD97616.1"/>
    </source>
</evidence>
<protein>
    <submittedName>
        <fullName evidence="1">Uncharacterized protein</fullName>
    </submittedName>
</protein>
<organism evidence="1">
    <name type="scientific">Arundo donax</name>
    <name type="common">Giant reed</name>
    <name type="synonym">Donax arundinaceus</name>
    <dbReference type="NCBI Taxonomy" id="35708"/>
    <lineage>
        <taxon>Eukaryota</taxon>
        <taxon>Viridiplantae</taxon>
        <taxon>Streptophyta</taxon>
        <taxon>Embryophyta</taxon>
        <taxon>Tracheophyta</taxon>
        <taxon>Spermatophyta</taxon>
        <taxon>Magnoliopsida</taxon>
        <taxon>Liliopsida</taxon>
        <taxon>Poales</taxon>
        <taxon>Poaceae</taxon>
        <taxon>PACMAD clade</taxon>
        <taxon>Arundinoideae</taxon>
        <taxon>Arundineae</taxon>
        <taxon>Arundo</taxon>
    </lineage>
</organism>
<reference evidence="1" key="1">
    <citation type="submission" date="2014-09" db="EMBL/GenBank/DDBJ databases">
        <authorList>
            <person name="Magalhaes I.L.F."/>
            <person name="Oliveira U."/>
            <person name="Santos F.R."/>
            <person name="Vidigal T.H.D.A."/>
            <person name="Brescovit A.D."/>
            <person name="Santos A.J."/>
        </authorList>
    </citation>
    <scope>NUCLEOTIDE SEQUENCE</scope>
    <source>
        <tissue evidence="1">Shoot tissue taken approximately 20 cm above the soil surface</tissue>
    </source>
</reference>
<accession>A0A0A9EC73</accession>
<dbReference type="AlphaFoldDB" id="A0A0A9EC73"/>
<proteinExistence type="predicted"/>
<reference evidence="1" key="2">
    <citation type="journal article" date="2015" name="Data Brief">
        <title>Shoot transcriptome of the giant reed, Arundo donax.</title>
        <authorList>
            <person name="Barrero R.A."/>
            <person name="Guerrero F.D."/>
            <person name="Moolhuijzen P."/>
            <person name="Goolsby J.A."/>
            <person name="Tidwell J."/>
            <person name="Bellgard S.E."/>
            <person name="Bellgard M.I."/>
        </authorList>
    </citation>
    <scope>NUCLEOTIDE SEQUENCE</scope>
    <source>
        <tissue evidence="1">Shoot tissue taken approximately 20 cm above the soil surface</tissue>
    </source>
</reference>